<feature type="domain" description="Oxidoreductase-like" evidence="2">
    <location>
        <begin position="15"/>
        <end position="55"/>
    </location>
</feature>
<dbReference type="AlphaFoldDB" id="A0A318JTZ8"/>
<proteinExistence type="predicted"/>
<protein>
    <submittedName>
        <fullName evidence="3">Oxidoreductase family protein</fullName>
    </submittedName>
</protein>
<dbReference type="RefSeq" id="WP_110313343.1">
    <property type="nucleotide sequence ID" value="NZ_QJKC01000008.1"/>
</dbReference>
<evidence type="ECO:0000313" key="3">
    <source>
        <dbReference type="EMBL" id="PXX47957.1"/>
    </source>
</evidence>
<name>A0A318JTZ8_9NEIS</name>
<dbReference type="EMBL" id="QJKC01000008">
    <property type="protein sequence ID" value="PXX47957.1"/>
    <property type="molecule type" value="Genomic_DNA"/>
</dbReference>
<sequence length="63" mass="7040">MSEPFPPAADDADPMPEPPFEVSDDMCCGSGCDPCILDIYHAELRDYRSRLAAWQARHNKDGQ</sequence>
<evidence type="ECO:0000256" key="1">
    <source>
        <dbReference type="SAM" id="MobiDB-lite"/>
    </source>
</evidence>
<dbReference type="Pfam" id="PF09791">
    <property type="entry name" value="Oxidored-like"/>
    <property type="match status" value="1"/>
</dbReference>
<dbReference type="InterPro" id="IPR019180">
    <property type="entry name" value="Oxidoreductase-like_N"/>
</dbReference>
<evidence type="ECO:0000313" key="4">
    <source>
        <dbReference type="Proteomes" id="UP000248395"/>
    </source>
</evidence>
<organism evidence="3 4">
    <name type="scientific">Aquitalea magnusonii</name>
    <dbReference type="NCBI Taxonomy" id="332411"/>
    <lineage>
        <taxon>Bacteria</taxon>
        <taxon>Pseudomonadati</taxon>
        <taxon>Pseudomonadota</taxon>
        <taxon>Betaproteobacteria</taxon>
        <taxon>Neisseriales</taxon>
        <taxon>Chromobacteriaceae</taxon>
        <taxon>Aquitalea</taxon>
    </lineage>
</organism>
<reference evidence="3 4" key="1">
    <citation type="submission" date="2018-05" db="EMBL/GenBank/DDBJ databases">
        <title>Genomic Encyclopedia of Type Strains, Phase IV (KMG-IV): sequencing the most valuable type-strain genomes for metagenomic binning, comparative biology and taxonomic classification.</title>
        <authorList>
            <person name="Goeker M."/>
        </authorList>
    </citation>
    <scope>NUCLEOTIDE SEQUENCE [LARGE SCALE GENOMIC DNA]</scope>
    <source>
        <strain evidence="3 4">DSM 25134</strain>
    </source>
</reference>
<gene>
    <name evidence="3" type="ORF">DFR38_10843</name>
</gene>
<feature type="region of interest" description="Disordered" evidence="1">
    <location>
        <begin position="1"/>
        <end position="20"/>
    </location>
</feature>
<dbReference type="Proteomes" id="UP000248395">
    <property type="component" value="Unassembled WGS sequence"/>
</dbReference>
<keyword evidence="4" id="KW-1185">Reference proteome</keyword>
<comment type="caution">
    <text evidence="3">The sequence shown here is derived from an EMBL/GenBank/DDBJ whole genome shotgun (WGS) entry which is preliminary data.</text>
</comment>
<dbReference type="OrthoDB" id="5797329at2"/>
<accession>A0A318JTZ8</accession>
<evidence type="ECO:0000259" key="2">
    <source>
        <dbReference type="Pfam" id="PF09791"/>
    </source>
</evidence>